<feature type="compositionally biased region" description="Low complexity" evidence="1">
    <location>
        <begin position="159"/>
        <end position="173"/>
    </location>
</feature>
<dbReference type="Proteomes" id="UP001281761">
    <property type="component" value="Unassembled WGS sequence"/>
</dbReference>
<sequence>MWRVLVAGQRTGHGKHKKELQLEERKCERRKEKPPNVGDAQPDPVHELRVRQSEEWNLRWTSCQKWTRGDIETRKRAEELEVHDSPPAHLSACLLRGSRSSVSLLVALADNSTTDGRSSLHSSAQHTPSTLERGTRLLVAHFSRTNQANTAACIPTDRTLTQSTSQPATSSPQ</sequence>
<reference evidence="2 3" key="1">
    <citation type="journal article" date="2022" name="bioRxiv">
        <title>Genomics of Preaxostyla Flagellates Illuminates Evolutionary Transitions and the Path Towards Mitochondrial Loss.</title>
        <authorList>
            <person name="Novak L.V.F."/>
            <person name="Treitli S.C."/>
            <person name="Pyrih J."/>
            <person name="Halakuc P."/>
            <person name="Pipaliya S.V."/>
            <person name="Vacek V."/>
            <person name="Brzon O."/>
            <person name="Soukal P."/>
            <person name="Eme L."/>
            <person name="Dacks J.B."/>
            <person name="Karnkowska A."/>
            <person name="Elias M."/>
            <person name="Hampl V."/>
        </authorList>
    </citation>
    <scope>NUCLEOTIDE SEQUENCE [LARGE SCALE GENOMIC DNA]</scope>
    <source>
        <strain evidence="2">NAU3</strain>
        <tissue evidence="2">Gut</tissue>
    </source>
</reference>
<evidence type="ECO:0000256" key="1">
    <source>
        <dbReference type="SAM" id="MobiDB-lite"/>
    </source>
</evidence>
<accession>A0ABQ9XYP6</accession>
<evidence type="ECO:0000313" key="3">
    <source>
        <dbReference type="Proteomes" id="UP001281761"/>
    </source>
</evidence>
<dbReference type="EMBL" id="JARBJD010000054">
    <property type="protein sequence ID" value="KAK2956611.1"/>
    <property type="molecule type" value="Genomic_DNA"/>
</dbReference>
<name>A0ABQ9XYP6_9EUKA</name>
<feature type="region of interest" description="Disordered" evidence="1">
    <location>
        <begin position="1"/>
        <end position="46"/>
    </location>
</feature>
<comment type="caution">
    <text evidence="2">The sequence shown here is derived from an EMBL/GenBank/DDBJ whole genome shotgun (WGS) entry which is preliminary data.</text>
</comment>
<feature type="region of interest" description="Disordered" evidence="1">
    <location>
        <begin position="153"/>
        <end position="173"/>
    </location>
</feature>
<organism evidence="2 3">
    <name type="scientific">Blattamonas nauphoetae</name>
    <dbReference type="NCBI Taxonomy" id="2049346"/>
    <lineage>
        <taxon>Eukaryota</taxon>
        <taxon>Metamonada</taxon>
        <taxon>Preaxostyla</taxon>
        <taxon>Oxymonadida</taxon>
        <taxon>Blattamonas</taxon>
    </lineage>
</organism>
<gene>
    <name evidence="2" type="ORF">BLNAU_8451</name>
</gene>
<proteinExistence type="predicted"/>
<protein>
    <submittedName>
        <fullName evidence="2">Uncharacterized protein</fullName>
    </submittedName>
</protein>
<feature type="region of interest" description="Disordered" evidence="1">
    <location>
        <begin position="112"/>
        <end position="132"/>
    </location>
</feature>
<feature type="compositionally biased region" description="Basic and acidic residues" evidence="1">
    <location>
        <begin position="19"/>
        <end position="34"/>
    </location>
</feature>
<evidence type="ECO:0000313" key="2">
    <source>
        <dbReference type="EMBL" id="KAK2956611.1"/>
    </source>
</evidence>
<keyword evidence="3" id="KW-1185">Reference proteome</keyword>